<dbReference type="EMBL" id="CP042326">
    <property type="protein sequence ID" value="QDZ41429.1"/>
    <property type="molecule type" value="Genomic_DNA"/>
</dbReference>
<evidence type="ECO:0000313" key="7">
    <source>
        <dbReference type="EMBL" id="QDZ41429.1"/>
    </source>
</evidence>
<sequence length="181" mass="21183">MSNYIVYQRNKPTAYALWCFCLFSVCGIHRFYARRYLSGVIYLLTWGFFGLGQFMDLFLIPNMVDEENLKMKALYGYQPNQASFYQTPESIVVNLPRSQPPEVNSEVTEKQYFTERQQEPDLDRAILRTVKDAQGATLAEIFLEVRGEYEEIEERVEYLMSKNLLIVDNRPDDGAVIYKLN</sequence>
<gene>
    <name evidence="7" type="ORF">FRE64_03170</name>
</gene>
<dbReference type="PANTHER" id="PTHR21016">
    <property type="entry name" value="BETA-AMYLOID BINDING PROTEIN-RELATED"/>
    <property type="match status" value="1"/>
</dbReference>
<protein>
    <submittedName>
        <fullName evidence="7">TM2 domain-containing protein</fullName>
    </submittedName>
</protein>
<evidence type="ECO:0000256" key="5">
    <source>
        <dbReference type="SAM" id="Phobius"/>
    </source>
</evidence>
<keyword evidence="4 5" id="KW-0472">Membrane</keyword>
<dbReference type="InterPro" id="IPR050932">
    <property type="entry name" value="TM2D1-3-like"/>
</dbReference>
<feature type="transmembrane region" description="Helical" evidence="5">
    <location>
        <begin position="39"/>
        <end position="60"/>
    </location>
</feature>
<evidence type="ECO:0000259" key="6">
    <source>
        <dbReference type="Pfam" id="PF05154"/>
    </source>
</evidence>
<feature type="transmembrane region" description="Helical" evidence="5">
    <location>
        <begin position="12"/>
        <end position="33"/>
    </location>
</feature>
<dbReference type="InterPro" id="IPR007829">
    <property type="entry name" value="TM2"/>
</dbReference>
<evidence type="ECO:0000256" key="4">
    <source>
        <dbReference type="ARBA" id="ARBA00023136"/>
    </source>
</evidence>
<evidence type="ECO:0000256" key="2">
    <source>
        <dbReference type="ARBA" id="ARBA00022692"/>
    </source>
</evidence>
<dbReference type="Proteomes" id="UP000318453">
    <property type="component" value="Chromosome"/>
</dbReference>
<accession>A0A5B8NSU4</accession>
<reference evidence="7" key="1">
    <citation type="submission" date="2019-08" db="EMBL/GenBank/DDBJ databases">
        <title>Carotenoids and Carotenoid Binding Proteins in the Halophilic Cyanobacterium Euhalothece sp. ZM00.</title>
        <authorList>
            <person name="Cho S.M."/>
            <person name="Song J.Y."/>
            <person name="Park Y.-I."/>
        </authorList>
    </citation>
    <scope>NUCLEOTIDE SEQUENCE [LARGE SCALE GENOMIC DNA]</scope>
    <source>
        <strain evidence="7">Z-M001</strain>
    </source>
</reference>
<dbReference type="PANTHER" id="PTHR21016:SF25">
    <property type="entry name" value="TM2 DOMAIN-CONTAINING PROTEIN DDB_G0277895-RELATED"/>
    <property type="match status" value="1"/>
</dbReference>
<comment type="subcellular location">
    <subcellularLocation>
        <location evidence="1">Membrane</location>
        <topology evidence="1">Multi-pass membrane protein</topology>
    </subcellularLocation>
</comment>
<evidence type="ECO:0000256" key="3">
    <source>
        <dbReference type="ARBA" id="ARBA00022989"/>
    </source>
</evidence>
<dbReference type="OrthoDB" id="472871at2"/>
<proteinExistence type="predicted"/>
<name>A0A5B8NSU4_9CHRO</name>
<keyword evidence="8" id="KW-1185">Reference proteome</keyword>
<organism evidence="7 8">
    <name type="scientific">Euhalothece natronophila Z-M001</name>
    <dbReference type="NCBI Taxonomy" id="522448"/>
    <lineage>
        <taxon>Bacteria</taxon>
        <taxon>Bacillati</taxon>
        <taxon>Cyanobacteriota</taxon>
        <taxon>Cyanophyceae</taxon>
        <taxon>Oscillatoriophycideae</taxon>
        <taxon>Chroococcales</taxon>
        <taxon>Halothecacae</taxon>
        <taxon>Halothece cluster</taxon>
        <taxon>Euhalothece</taxon>
    </lineage>
</organism>
<dbReference type="GO" id="GO:0016020">
    <property type="term" value="C:membrane"/>
    <property type="evidence" value="ECO:0007669"/>
    <property type="project" value="UniProtKB-SubCell"/>
</dbReference>
<dbReference type="KEGG" id="enn:FRE64_03170"/>
<feature type="domain" description="TM2" evidence="6">
    <location>
        <begin position="9"/>
        <end position="58"/>
    </location>
</feature>
<evidence type="ECO:0000256" key="1">
    <source>
        <dbReference type="ARBA" id="ARBA00004141"/>
    </source>
</evidence>
<keyword evidence="3 5" id="KW-1133">Transmembrane helix</keyword>
<keyword evidence="2 5" id="KW-0812">Transmembrane</keyword>
<dbReference type="Pfam" id="PF05154">
    <property type="entry name" value="TM2"/>
    <property type="match status" value="1"/>
</dbReference>
<dbReference type="AlphaFoldDB" id="A0A5B8NSU4"/>
<evidence type="ECO:0000313" key="8">
    <source>
        <dbReference type="Proteomes" id="UP000318453"/>
    </source>
</evidence>